<protein>
    <submittedName>
        <fullName evidence="1">Uncharacterized protein</fullName>
    </submittedName>
</protein>
<evidence type="ECO:0000313" key="2">
    <source>
        <dbReference type="Proteomes" id="UP000530234"/>
    </source>
</evidence>
<gene>
    <name evidence="1" type="ORF">FOE67_06815</name>
</gene>
<dbReference type="EMBL" id="VKHS01000099">
    <property type="protein sequence ID" value="MBB0229229.1"/>
    <property type="molecule type" value="Genomic_DNA"/>
</dbReference>
<sequence>MDADRVARRFPLVPRPRPACPPFADRVYEISDLAHAARTTPHLLKTALSTPDGYVARELLTHPNPSLVLENKEKQALTTALRAFALNQGSIPENLQHELEESAALSDSVITHHTAP</sequence>
<proteinExistence type="predicted"/>
<reference evidence="2" key="1">
    <citation type="submission" date="2019-10" db="EMBL/GenBank/DDBJ databases">
        <title>Streptomyces sp. nov., a novel actinobacterium isolated from alkaline environment.</title>
        <authorList>
            <person name="Golinska P."/>
        </authorList>
    </citation>
    <scope>NUCLEOTIDE SEQUENCE [LARGE SCALE GENOMIC DNA]</scope>
    <source>
        <strain evidence="2">DSM 42108</strain>
    </source>
</reference>
<accession>A0A7W3T1I3</accession>
<dbReference type="Proteomes" id="UP000530234">
    <property type="component" value="Unassembled WGS sequence"/>
</dbReference>
<keyword evidence="2" id="KW-1185">Reference proteome</keyword>
<organism evidence="1 2">
    <name type="scientific">Streptomyces calidiresistens</name>
    <dbReference type="NCBI Taxonomy" id="1485586"/>
    <lineage>
        <taxon>Bacteria</taxon>
        <taxon>Bacillati</taxon>
        <taxon>Actinomycetota</taxon>
        <taxon>Actinomycetes</taxon>
        <taxon>Kitasatosporales</taxon>
        <taxon>Streptomycetaceae</taxon>
        <taxon>Streptomyces</taxon>
    </lineage>
</organism>
<dbReference type="AlphaFoldDB" id="A0A7W3T1I3"/>
<comment type="caution">
    <text evidence="1">The sequence shown here is derived from an EMBL/GenBank/DDBJ whole genome shotgun (WGS) entry which is preliminary data.</text>
</comment>
<name>A0A7W3T1I3_9ACTN</name>
<evidence type="ECO:0000313" key="1">
    <source>
        <dbReference type="EMBL" id="MBB0229229.1"/>
    </source>
</evidence>